<evidence type="ECO:0000256" key="2">
    <source>
        <dbReference type="ARBA" id="ARBA00005582"/>
    </source>
</evidence>
<keyword evidence="3 4" id="KW-0378">Hydrolase</keyword>
<comment type="similarity">
    <text evidence="2 4">Belongs to the Nudix hydrolase family.</text>
</comment>
<proteinExistence type="inferred from homology"/>
<protein>
    <recommendedName>
        <fullName evidence="6">Nudix hydrolase domain-containing protein</fullName>
    </recommendedName>
</protein>
<dbReference type="InterPro" id="IPR015797">
    <property type="entry name" value="NUDIX_hydrolase-like_dom_sf"/>
</dbReference>
<keyword evidence="8" id="KW-1185">Reference proteome</keyword>
<dbReference type="InterPro" id="IPR020084">
    <property type="entry name" value="NUDIX_hydrolase_CS"/>
</dbReference>
<name>A0ABQ3Y271_9ACTN</name>
<dbReference type="PANTHER" id="PTHR43046">
    <property type="entry name" value="GDP-MANNOSE MANNOSYL HYDROLASE"/>
    <property type="match status" value="1"/>
</dbReference>
<comment type="caution">
    <text evidence="7">The sequence shown here is derived from an EMBL/GenBank/DDBJ whole genome shotgun (WGS) entry which is preliminary data.</text>
</comment>
<dbReference type="SUPFAM" id="SSF55811">
    <property type="entry name" value="Nudix"/>
    <property type="match status" value="2"/>
</dbReference>
<comment type="cofactor">
    <cofactor evidence="1">
        <name>Mg(2+)</name>
        <dbReference type="ChEBI" id="CHEBI:18420"/>
    </cofactor>
</comment>
<evidence type="ECO:0000313" key="7">
    <source>
        <dbReference type="EMBL" id="GID74096.1"/>
    </source>
</evidence>
<evidence type="ECO:0000256" key="1">
    <source>
        <dbReference type="ARBA" id="ARBA00001946"/>
    </source>
</evidence>
<dbReference type="InterPro" id="IPR020476">
    <property type="entry name" value="Nudix_hydrolase"/>
</dbReference>
<evidence type="ECO:0000313" key="8">
    <source>
        <dbReference type="Proteomes" id="UP000609879"/>
    </source>
</evidence>
<dbReference type="PRINTS" id="PR00502">
    <property type="entry name" value="NUDIXFAMILY"/>
</dbReference>
<evidence type="ECO:0000256" key="4">
    <source>
        <dbReference type="RuleBase" id="RU003476"/>
    </source>
</evidence>
<evidence type="ECO:0000256" key="3">
    <source>
        <dbReference type="ARBA" id="ARBA00022801"/>
    </source>
</evidence>
<dbReference type="Pfam" id="PF00293">
    <property type="entry name" value="NUDIX"/>
    <property type="match status" value="2"/>
</dbReference>
<feature type="domain" description="Nudix hydrolase" evidence="6">
    <location>
        <begin position="215"/>
        <end position="359"/>
    </location>
</feature>
<dbReference type="Gene3D" id="3.90.79.10">
    <property type="entry name" value="Nucleoside Triphosphate Pyrophosphohydrolase"/>
    <property type="match status" value="2"/>
</dbReference>
<dbReference type="Proteomes" id="UP000609879">
    <property type="component" value="Unassembled WGS sequence"/>
</dbReference>
<organism evidence="7 8">
    <name type="scientific">Paractinoplanes deccanensis</name>
    <dbReference type="NCBI Taxonomy" id="113561"/>
    <lineage>
        <taxon>Bacteria</taxon>
        <taxon>Bacillati</taxon>
        <taxon>Actinomycetota</taxon>
        <taxon>Actinomycetes</taxon>
        <taxon>Micromonosporales</taxon>
        <taxon>Micromonosporaceae</taxon>
        <taxon>Paractinoplanes</taxon>
    </lineage>
</organism>
<feature type="region of interest" description="Disordered" evidence="5">
    <location>
        <begin position="124"/>
        <end position="152"/>
    </location>
</feature>
<dbReference type="EMBL" id="BOMI01000050">
    <property type="protein sequence ID" value="GID74096.1"/>
    <property type="molecule type" value="Genomic_DNA"/>
</dbReference>
<dbReference type="InterPro" id="IPR000086">
    <property type="entry name" value="NUDIX_hydrolase_dom"/>
</dbReference>
<reference evidence="7 8" key="1">
    <citation type="submission" date="2021-01" db="EMBL/GenBank/DDBJ databases">
        <title>Whole genome shotgun sequence of Actinoplanes deccanensis NBRC 13994.</title>
        <authorList>
            <person name="Komaki H."/>
            <person name="Tamura T."/>
        </authorList>
    </citation>
    <scope>NUCLEOTIDE SEQUENCE [LARGE SCALE GENOMIC DNA]</scope>
    <source>
        <strain evidence="7 8">NBRC 13994</strain>
    </source>
</reference>
<dbReference type="PROSITE" id="PS51462">
    <property type="entry name" value="NUDIX"/>
    <property type="match status" value="2"/>
</dbReference>
<dbReference type="CDD" id="cd02883">
    <property type="entry name" value="NUDIX_Hydrolase"/>
    <property type="match status" value="2"/>
</dbReference>
<evidence type="ECO:0000256" key="5">
    <source>
        <dbReference type="SAM" id="MobiDB-lite"/>
    </source>
</evidence>
<gene>
    <name evidence="7" type="ORF">Ade02nite_27370</name>
</gene>
<sequence length="362" mass="36852">MLLARNSPLSEFPGLWTLPGGGVEQGEHPDDAVVREFGEETGLEVRVDGLNTVTADVFRLPGGDLEHTDRIIYDVSVLGGTLQNEAEGTTELVEWVTDPSALPLMPFTAAALGHHFSDISEKSGNGGVETAAEGGVAGQAGPVGGGGGGRGGAAEGVVGQSGAVEGVVGQSGAVEGVAGQSGAVEGGGAGTAEGNAGLVDLAGVAAADEEVARPDRVQRFGAYAAASDPGGRVLLTKIAAGYPGAGRWHVPGGGTDHGETPEAALAREVFEETGQHGRVTGLVEISHRYDPRAVGPEGVPIDWHVIRVLFRVEVDTPTEPAVKEVDGSTAEARWFTLDEARRLDLTEPAAVAVARIGAERAS</sequence>
<feature type="domain" description="Nudix hydrolase" evidence="6">
    <location>
        <begin position="1"/>
        <end position="118"/>
    </location>
</feature>
<accession>A0ABQ3Y271</accession>
<evidence type="ECO:0000259" key="6">
    <source>
        <dbReference type="PROSITE" id="PS51462"/>
    </source>
</evidence>
<dbReference type="PANTHER" id="PTHR43046:SF14">
    <property type="entry name" value="MUTT_NUDIX FAMILY PROTEIN"/>
    <property type="match status" value="1"/>
</dbReference>
<dbReference type="PROSITE" id="PS00893">
    <property type="entry name" value="NUDIX_BOX"/>
    <property type="match status" value="2"/>
</dbReference>
<feature type="compositionally biased region" description="Gly residues" evidence="5">
    <location>
        <begin position="135"/>
        <end position="152"/>
    </location>
</feature>